<dbReference type="CDD" id="cd06170">
    <property type="entry name" value="LuxR_C_like"/>
    <property type="match status" value="1"/>
</dbReference>
<dbReference type="Pfam" id="PF00196">
    <property type="entry name" value="GerE"/>
    <property type="match status" value="1"/>
</dbReference>
<accession>A0A0K0HBQ3</accession>
<reference evidence="3 4" key="1">
    <citation type="journal article" date="2011" name="PLoS Pathog.">
        <title>Salmonella bongori provides insights into the evolution of the Salmonellae.</title>
        <authorList>
            <person name="Fookes M."/>
            <person name="Schroeder G.N."/>
            <person name="Langridge G.C."/>
            <person name="Blondel C.J."/>
            <person name="Mammina C."/>
            <person name="Connor T.R."/>
            <person name="Seth-Smith H."/>
            <person name="Vernikos G.S."/>
            <person name="Robinson K.S."/>
            <person name="Sanders M."/>
            <person name="Petty N.K."/>
            <person name="Kingsley R.A."/>
            <person name="Baumler A.J."/>
            <person name="Nuccio S.P."/>
            <person name="Contreras I."/>
            <person name="Santiviago C.A."/>
            <person name="Maskell D."/>
            <person name="Barrow P."/>
            <person name="Humphrey T."/>
            <person name="Nastasi A."/>
            <person name="Roberts M."/>
            <person name="Frankel G."/>
            <person name="Parkhill J."/>
            <person name="Dougan G."/>
            <person name="Thomson N.R."/>
        </authorList>
    </citation>
    <scope>NUCLEOTIDE SEQUENCE [LARGE SCALE GENOMIC DNA]</scope>
    <source>
        <strain evidence="4">ATCC 43975 / DSM 13772 / NCTC 12419</strain>
    </source>
</reference>
<feature type="domain" description="HTH luxR-type" evidence="2">
    <location>
        <begin position="296"/>
        <end position="361"/>
    </location>
</feature>
<sequence>MEGYDVFFSSALQPLYKESSTRNSVQSVLNNINAMFGVSSSSLSLHINSHQNPVNFTYHTGVDENFATYYHNKQKNIDPIANSSTEYAIDNGFTMAELCNKYPNWGEAYKSSFLSFGYKDALLVNFYTQCGGRGVLVLRSDIHRGEFKAIEAHSISQLSPYLRMALQSHLQLYNPVSGIPEICSHSATAIFHITRSGRLLQANAEGYKILNSADGMSLNNGHLRLIDSISQFHLKEALFDIYRQPQSKTKIIKIQRTQETFFVVRIFPLNQKDSRDNEIMLMLSDPFRAIHSEPALLCELFDLTHREADIAILLGNGDKPADIAIRDGVSINTVKSQRNSIYEKMGIRSQMQLIRLIHSLGILAETKLQVTDDNLGLLPPARRLFLPQIKIRH</sequence>
<name>A0A0K0HBQ3_SALBC</name>
<dbReference type="Gene3D" id="1.10.10.10">
    <property type="entry name" value="Winged helix-like DNA-binding domain superfamily/Winged helix DNA-binding domain"/>
    <property type="match status" value="1"/>
</dbReference>
<dbReference type="InterPro" id="IPR039420">
    <property type="entry name" value="WalR-like"/>
</dbReference>
<organism evidence="3 4">
    <name type="scientific">Salmonella bongori (strain ATCC 43975 / DSM 13772 / NCTC 12419)</name>
    <dbReference type="NCBI Taxonomy" id="218493"/>
    <lineage>
        <taxon>Bacteria</taxon>
        <taxon>Pseudomonadati</taxon>
        <taxon>Pseudomonadota</taxon>
        <taxon>Gammaproteobacteria</taxon>
        <taxon>Enterobacterales</taxon>
        <taxon>Enterobacteriaceae</taxon>
        <taxon>Salmonella</taxon>
    </lineage>
</organism>
<dbReference type="PANTHER" id="PTHR43214">
    <property type="entry name" value="TWO-COMPONENT RESPONSE REGULATOR"/>
    <property type="match status" value="1"/>
</dbReference>
<dbReference type="InterPro" id="IPR000792">
    <property type="entry name" value="Tscrpt_reg_LuxR_C"/>
</dbReference>
<evidence type="ECO:0000256" key="1">
    <source>
        <dbReference type="ARBA" id="ARBA00023125"/>
    </source>
</evidence>
<evidence type="ECO:0000313" key="3">
    <source>
        <dbReference type="EMBL" id="CCC30919.1"/>
    </source>
</evidence>
<keyword evidence="1" id="KW-0238">DNA-binding</keyword>
<dbReference type="RefSeq" id="WP_000399412.1">
    <property type="nucleotide sequence ID" value="NC_015761.1"/>
</dbReference>
<gene>
    <name evidence="3" type="ordered locus">SBG_1851</name>
</gene>
<dbReference type="GO" id="GO:0003677">
    <property type="term" value="F:DNA binding"/>
    <property type="evidence" value="ECO:0007669"/>
    <property type="project" value="UniProtKB-KW"/>
</dbReference>
<dbReference type="GO" id="GO:0006355">
    <property type="term" value="P:regulation of DNA-templated transcription"/>
    <property type="evidence" value="ECO:0007669"/>
    <property type="project" value="InterPro"/>
</dbReference>
<dbReference type="InterPro" id="IPR016032">
    <property type="entry name" value="Sig_transdc_resp-reg_C-effctor"/>
</dbReference>
<dbReference type="EMBL" id="FR877557">
    <property type="protein sequence ID" value="CCC30919.1"/>
    <property type="molecule type" value="Genomic_DNA"/>
</dbReference>
<dbReference type="PROSITE" id="PS50043">
    <property type="entry name" value="HTH_LUXR_2"/>
    <property type="match status" value="1"/>
</dbReference>
<dbReference type="Proteomes" id="UP000000289">
    <property type="component" value="Chromosome"/>
</dbReference>
<evidence type="ECO:0000259" key="2">
    <source>
        <dbReference type="PROSITE" id="PS50043"/>
    </source>
</evidence>
<dbReference type="GeneID" id="44980861"/>
<dbReference type="KEGG" id="sbg:SBG_1851"/>
<dbReference type="AlphaFoldDB" id="A0A0K0HBQ3"/>
<dbReference type="eggNOG" id="COG2771">
    <property type="taxonomic scope" value="Bacteria"/>
</dbReference>
<proteinExistence type="predicted"/>
<evidence type="ECO:0000313" key="4">
    <source>
        <dbReference type="Proteomes" id="UP000000289"/>
    </source>
</evidence>
<dbReference type="SMART" id="SM00421">
    <property type="entry name" value="HTH_LUXR"/>
    <property type="match status" value="1"/>
</dbReference>
<dbReference type="InterPro" id="IPR036388">
    <property type="entry name" value="WH-like_DNA-bd_sf"/>
</dbReference>
<protein>
    <submittedName>
        <fullName evidence="3">Putative GerE-family transcriptional regulator</fullName>
    </submittedName>
</protein>
<dbReference type="SUPFAM" id="SSF46894">
    <property type="entry name" value="C-terminal effector domain of the bipartite response regulators"/>
    <property type="match status" value="1"/>
</dbReference>